<evidence type="ECO:0000313" key="3">
    <source>
        <dbReference type="EMBL" id="MDT0618049.1"/>
    </source>
</evidence>
<dbReference type="SUPFAM" id="SSF53474">
    <property type="entry name" value="alpha/beta-Hydrolases"/>
    <property type="match status" value="1"/>
</dbReference>
<reference evidence="3 4" key="1">
    <citation type="submission" date="2023-09" db="EMBL/GenBank/DDBJ databases">
        <authorList>
            <person name="Rey-Velasco X."/>
        </authorList>
    </citation>
    <scope>NUCLEOTIDE SEQUENCE [LARGE SCALE GENOMIC DNA]</scope>
    <source>
        <strain evidence="3 4">P385</strain>
    </source>
</reference>
<dbReference type="Pfam" id="PF00561">
    <property type="entry name" value="Abhydrolase_1"/>
    <property type="match status" value="1"/>
</dbReference>
<keyword evidence="4" id="KW-1185">Reference proteome</keyword>
<dbReference type="InterPro" id="IPR000073">
    <property type="entry name" value="AB_hydrolase_1"/>
</dbReference>
<dbReference type="PRINTS" id="PR00412">
    <property type="entry name" value="EPOXHYDRLASE"/>
</dbReference>
<evidence type="ECO:0000256" key="1">
    <source>
        <dbReference type="ARBA" id="ARBA00022801"/>
    </source>
</evidence>
<dbReference type="PANTHER" id="PTHR43329">
    <property type="entry name" value="EPOXIDE HYDROLASE"/>
    <property type="match status" value="1"/>
</dbReference>
<dbReference type="RefSeq" id="WP_311658071.1">
    <property type="nucleotide sequence ID" value="NZ_JAVRHY010000004.1"/>
</dbReference>
<proteinExistence type="predicted"/>
<accession>A0ABU3B6I2</accession>
<comment type="caution">
    <text evidence="3">The sequence shown here is derived from an EMBL/GenBank/DDBJ whole genome shotgun (WGS) entry which is preliminary data.</text>
</comment>
<name>A0ABU3B6I2_9GAMM</name>
<organism evidence="3 4">
    <name type="scientific">Spectribacter acetivorans</name>
    <dbReference type="NCBI Taxonomy" id="3075603"/>
    <lineage>
        <taxon>Bacteria</taxon>
        <taxon>Pseudomonadati</taxon>
        <taxon>Pseudomonadota</taxon>
        <taxon>Gammaproteobacteria</taxon>
        <taxon>Salinisphaerales</taxon>
        <taxon>Salinisphaeraceae</taxon>
        <taxon>Spectribacter</taxon>
    </lineage>
</organism>
<dbReference type="EMBL" id="JAVRHY010000004">
    <property type="protein sequence ID" value="MDT0618049.1"/>
    <property type="molecule type" value="Genomic_DNA"/>
</dbReference>
<keyword evidence="1 3" id="KW-0378">Hydrolase</keyword>
<dbReference type="InterPro" id="IPR000639">
    <property type="entry name" value="Epox_hydrolase-like"/>
</dbReference>
<feature type="domain" description="AB hydrolase-1" evidence="2">
    <location>
        <begin position="35"/>
        <end position="275"/>
    </location>
</feature>
<dbReference type="GO" id="GO:0016787">
    <property type="term" value="F:hydrolase activity"/>
    <property type="evidence" value="ECO:0007669"/>
    <property type="project" value="UniProtKB-KW"/>
</dbReference>
<dbReference type="Proteomes" id="UP001259982">
    <property type="component" value="Unassembled WGS sequence"/>
</dbReference>
<evidence type="ECO:0000313" key="4">
    <source>
        <dbReference type="Proteomes" id="UP001259982"/>
    </source>
</evidence>
<sequence length="311" mass="34618">MTTSNTNSDGNTQRVPTRDGGWLAVDVRGSATAATVVLVHGYPDSRRVWRHTAANLTPRMRVVTFDVRGAGDSFRPTRDSDYRLDRLAADLTDVIDHVSPRQPVHLVGHDWGAIQAWEVATDPAMADRLLSFTSVSGPCLDHIGDWMRRQGLHPRTFGQLLKSWYVGAFHLPLLPGLVWRAGMARVWPQLMARSEGIHPERDPNQTANGVHGTALYRANVLPRLRHPRQRLAQVPVQLIIPTADPFVTPAMAASATPWCERLRRVEINAGHWLPLSQPMWLARHIHEFSAQCEAGGVPTRAARIDHCRTAA</sequence>
<protein>
    <submittedName>
        <fullName evidence="3">Alpha/beta fold hydrolase</fullName>
    </submittedName>
</protein>
<evidence type="ECO:0000259" key="2">
    <source>
        <dbReference type="Pfam" id="PF00561"/>
    </source>
</evidence>
<dbReference type="InterPro" id="IPR029058">
    <property type="entry name" value="AB_hydrolase_fold"/>
</dbReference>
<gene>
    <name evidence="3" type="ORF">RM531_06155</name>
</gene>
<dbReference type="Gene3D" id="3.40.50.1820">
    <property type="entry name" value="alpha/beta hydrolase"/>
    <property type="match status" value="1"/>
</dbReference>